<gene>
    <name evidence="1" type="ORF">ASZ90_008064</name>
</gene>
<dbReference type="AlphaFoldDB" id="A0A0W8FMW4"/>
<sequence>MDGKLASEVVGSPLEGLRLYAFHNGKFEPIRFQVDEMTGENGDWILYAGPIPNWDLSNSKFDTWDKLLFMAEDTGDKAPKEVWIPGYTRGTEIEVVDPLTGEKGWCYLLYFASNPPARSNLTDYVKYDYKTESIEGNSYYYQYIITKDGLHSTYYKVMSLKGKNGIGKNFVDRLKVRPTLKIIGALPIHLNEENLKSNVIAYKTGPVRTIRRVEQYVQIAWMKSLRAVVDVMYYADVVTVPMMVTIPLRPSALGSSLVVRFGTDYNPNAFSDMYAYNSSNPKGFLINGKMDESKKNFNPEFDSWRLVRGEQMGGAFMTRTIINPNLKGYLKLKMGLIDDNTMKDSPENNPGLYGFMWQDWDISDVPKGKYHFCFLEFYGISPYKQGDEISYCNYMDHLLKIRSGNQECLNRAKLLPELGDRYKK</sequence>
<dbReference type="EMBL" id="LNQE01000983">
    <property type="protein sequence ID" value="KUG22164.1"/>
    <property type="molecule type" value="Genomic_DNA"/>
</dbReference>
<name>A0A0W8FMW4_9ZZZZ</name>
<organism evidence="1">
    <name type="scientific">hydrocarbon metagenome</name>
    <dbReference type="NCBI Taxonomy" id="938273"/>
    <lineage>
        <taxon>unclassified sequences</taxon>
        <taxon>metagenomes</taxon>
        <taxon>ecological metagenomes</taxon>
    </lineage>
</organism>
<reference evidence="1" key="1">
    <citation type="journal article" date="2015" name="Proc. Natl. Acad. Sci. U.S.A.">
        <title>Networks of energetic and metabolic interactions define dynamics in microbial communities.</title>
        <authorList>
            <person name="Embree M."/>
            <person name="Liu J.K."/>
            <person name="Al-Bassam M.M."/>
            <person name="Zengler K."/>
        </authorList>
    </citation>
    <scope>NUCLEOTIDE SEQUENCE</scope>
</reference>
<evidence type="ECO:0000313" key="1">
    <source>
        <dbReference type="EMBL" id="KUG22164.1"/>
    </source>
</evidence>
<accession>A0A0W8FMW4</accession>
<comment type="caution">
    <text evidence="1">The sequence shown here is derived from an EMBL/GenBank/DDBJ whole genome shotgun (WGS) entry which is preliminary data.</text>
</comment>
<proteinExistence type="predicted"/>
<protein>
    <submittedName>
        <fullName evidence="1">Uncharacterized protein</fullName>
    </submittedName>
</protein>